<dbReference type="PANTHER" id="PTHR31342:SF43">
    <property type="entry name" value="F11A17.16"/>
    <property type="match status" value="1"/>
</dbReference>
<comment type="caution">
    <text evidence="4">The sequence shown here is derived from an EMBL/GenBank/DDBJ whole genome shotgun (WGS) entry which is preliminary data.</text>
</comment>
<dbReference type="GO" id="GO:0072699">
    <property type="term" value="P:protein localization to cortical microtubule cytoskeleton"/>
    <property type="evidence" value="ECO:0007669"/>
    <property type="project" value="TreeGrafter"/>
</dbReference>
<sequence length="556" mass="61774">MSTKQGTTPPSSTKIQSKNSTNMFQLRASSKAKESQTPTQRPTRAKSVTPDVNNGSDSRSIRRALLLNKPKSGELVLGSQKSKELDEVKVMGGVRPGKTQVVEQFAKPRRQRPVVEANCKRNEDDPHRKMKELKEKIEVSESLITNLQGEVLGLKAELDKEQGLNMELQLQNKKLTENLAAAEAKIAALTTSQQRVSNGEYQSPKFKDLQKLIANKLECSVVKKEAVNETSLLKVASPPPPPCVIARVAATFSPPPPPPPPSLRRPPPPPSRATTPKKAPELVQFYHSLRKQEVKRDYPESRNHHKPGAISAHNSIVGEIQNRSAHLIAIKADVETKGEFINGLIQKVLAAAYTDIEDVLKFVDWLDGELSSLADERAVLKHFKWPERKADAMREAAIEYRDLKLLECEISSYRDDTTIQCAAALKKMAGLLDKSERSIQRLVKLRNSVMRSYQECKIPTDWMLDSGIVSKIKQASKNLAKVYMKRVTLELESIRYSDRESSQESLLLQGVNFAYRAHQFAGGLDSETLCVVEEIRQQVPSHLGGSQGLLAGIASS</sequence>
<keyword evidence="5" id="KW-1185">Reference proteome</keyword>
<evidence type="ECO:0000313" key="5">
    <source>
        <dbReference type="Proteomes" id="UP001457282"/>
    </source>
</evidence>
<evidence type="ECO:0000256" key="2">
    <source>
        <dbReference type="SAM" id="Coils"/>
    </source>
</evidence>
<dbReference type="AlphaFoldDB" id="A0AAW1XEK0"/>
<feature type="region of interest" description="Disordered" evidence="3">
    <location>
        <begin position="1"/>
        <end position="60"/>
    </location>
</feature>
<evidence type="ECO:0000256" key="3">
    <source>
        <dbReference type="SAM" id="MobiDB-lite"/>
    </source>
</evidence>
<protein>
    <recommendedName>
        <fullName evidence="6">Protein CHUP1, chloroplastic</fullName>
    </recommendedName>
</protein>
<dbReference type="Proteomes" id="UP001457282">
    <property type="component" value="Unassembled WGS sequence"/>
</dbReference>
<feature type="compositionally biased region" description="Pro residues" evidence="3">
    <location>
        <begin position="253"/>
        <end position="271"/>
    </location>
</feature>
<reference evidence="4 5" key="1">
    <citation type="journal article" date="2023" name="G3 (Bethesda)">
        <title>A chromosome-length genome assembly and annotation of blackberry (Rubus argutus, cv. 'Hillquist').</title>
        <authorList>
            <person name="Bruna T."/>
            <person name="Aryal R."/>
            <person name="Dudchenko O."/>
            <person name="Sargent D.J."/>
            <person name="Mead D."/>
            <person name="Buti M."/>
            <person name="Cavallini A."/>
            <person name="Hytonen T."/>
            <person name="Andres J."/>
            <person name="Pham M."/>
            <person name="Weisz D."/>
            <person name="Mascagni F."/>
            <person name="Usai G."/>
            <person name="Natali L."/>
            <person name="Bassil N."/>
            <person name="Fernandez G.E."/>
            <person name="Lomsadze A."/>
            <person name="Armour M."/>
            <person name="Olukolu B."/>
            <person name="Poorten T."/>
            <person name="Britton C."/>
            <person name="Davik J."/>
            <person name="Ashrafi H."/>
            <person name="Aiden E.L."/>
            <person name="Borodovsky M."/>
            <person name="Worthington M."/>
        </authorList>
    </citation>
    <scope>NUCLEOTIDE SEQUENCE [LARGE SCALE GENOMIC DNA]</scope>
    <source>
        <strain evidence="4">PI 553951</strain>
    </source>
</reference>
<feature type="coiled-coil region" evidence="2">
    <location>
        <begin position="130"/>
        <end position="192"/>
    </location>
</feature>
<keyword evidence="1 2" id="KW-0175">Coiled coil</keyword>
<evidence type="ECO:0008006" key="6">
    <source>
        <dbReference type="Google" id="ProtNLM"/>
    </source>
</evidence>
<proteinExistence type="predicted"/>
<dbReference type="GO" id="GO:0055028">
    <property type="term" value="C:cortical microtubule"/>
    <property type="evidence" value="ECO:0007669"/>
    <property type="project" value="TreeGrafter"/>
</dbReference>
<dbReference type="EMBL" id="JBEDUW010000004">
    <property type="protein sequence ID" value="KAK9934155.1"/>
    <property type="molecule type" value="Genomic_DNA"/>
</dbReference>
<gene>
    <name evidence="4" type="ORF">M0R45_021309</name>
</gene>
<feature type="region of interest" description="Disordered" evidence="3">
    <location>
        <begin position="247"/>
        <end position="279"/>
    </location>
</feature>
<dbReference type="PANTHER" id="PTHR31342">
    <property type="entry name" value="PROTEIN CHUP1, CHLOROPLASTIC"/>
    <property type="match status" value="1"/>
</dbReference>
<name>A0AAW1XEK0_RUBAR</name>
<evidence type="ECO:0000256" key="1">
    <source>
        <dbReference type="ARBA" id="ARBA00023054"/>
    </source>
</evidence>
<organism evidence="4 5">
    <name type="scientific">Rubus argutus</name>
    <name type="common">Southern blackberry</name>
    <dbReference type="NCBI Taxonomy" id="59490"/>
    <lineage>
        <taxon>Eukaryota</taxon>
        <taxon>Viridiplantae</taxon>
        <taxon>Streptophyta</taxon>
        <taxon>Embryophyta</taxon>
        <taxon>Tracheophyta</taxon>
        <taxon>Spermatophyta</taxon>
        <taxon>Magnoliopsida</taxon>
        <taxon>eudicotyledons</taxon>
        <taxon>Gunneridae</taxon>
        <taxon>Pentapetalae</taxon>
        <taxon>rosids</taxon>
        <taxon>fabids</taxon>
        <taxon>Rosales</taxon>
        <taxon>Rosaceae</taxon>
        <taxon>Rosoideae</taxon>
        <taxon>Rosoideae incertae sedis</taxon>
        <taxon>Rubus</taxon>
    </lineage>
</organism>
<feature type="compositionally biased region" description="Polar residues" evidence="3">
    <location>
        <begin position="1"/>
        <end position="28"/>
    </location>
</feature>
<accession>A0AAW1XEK0</accession>
<dbReference type="InterPro" id="IPR040265">
    <property type="entry name" value="CHUP1/IPGA1-like"/>
</dbReference>
<evidence type="ECO:0000313" key="4">
    <source>
        <dbReference type="EMBL" id="KAK9934155.1"/>
    </source>
</evidence>